<dbReference type="Gene3D" id="1.20.120.520">
    <property type="entry name" value="nmb1532 protein domain like"/>
    <property type="match status" value="1"/>
</dbReference>
<sequence>MGNCLGLRGKTKLEIVPTEFIKPSINLYGSPSNLSTLYIHFALLSKPVILHFVPDHNSSFGFDSPVLQLGSETVSGPPETLLLYLDTKLPHPPLTRPNRAGSELGIVMVSVLQHRSLNWHLGRMVMWVEDLVTREGRRGAEVMGSWKMEVRKFGKSYGQLLEVLLEHAQMEERIIFQLLDFSDPGICASANEEHARDLPIMNGIKEDIKSVTVLDIGGPGYREALINLSTRLKTLQSNCLEHFEGEERGLLPLMEAIELDKEHDERLLDQCLEVMESTHSHLFSFFIEGLLPHDAMHYLRLIMKCTNKGQIASMLRTLVE</sequence>
<dbReference type="PANTHER" id="PTHR35739:SF1">
    <property type="entry name" value="OS01G0861700 PROTEIN"/>
    <property type="match status" value="1"/>
</dbReference>
<dbReference type="Proteomes" id="UP001370490">
    <property type="component" value="Unassembled WGS sequence"/>
</dbReference>
<accession>A0AAN8Z8N4</accession>
<name>A0AAN8Z8N4_9MAGN</name>
<dbReference type="Pfam" id="PF01814">
    <property type="entry name" value="Hemerythrin"/>
    <property type="match status" value="1"/>
</dbReference>
<gene>
    <name evidence="2" type="ORF">RJ641_005261</name>
</gene>
<proteinExistence type="predicted"/>
<evidence type="ECO:0000313" key="3">
    <source>
        <dbReference type="Proteomes" id="UP001370490"/>
    </source>
</evidence>
<evidence type="ECO:0000313" key="2">
    <source>
        <dbReference type="EMBL" id="KAK6929056.1"/>
    </source>
</evidence>
<dbReference type="InterPro" id="IPR012312">
    <property type="entry name" value="Hemerythrin-like"/>
</dbReference>
<comment type="caution">
    <text evidence="2">The sequence shown here is derived from an EMBL/GenBank/DDBJ whole genome shotgun (WGS) entry which is preliminary data.</text>
</comment>
<dbReference type="PANTHER" id="PTHR35739">
    <property type="entry name" value="OS01G0861700 PROTEIN"/>
    <property type="match status" value="1"/>
</dbReference>
<feature type="domain" description="Hemerythrin-like" evidence="1">
    <location>
        <begin position="129"/>
        <end position="253"/>
    </location>
</feature>
<organism evidence="2 3">
    <name type="scientific">Dillenia turbinata</name>
    <dbReference type="NCBI Taxonomy" id="194707"/>
    <lineage>
        <taxon>Eukaryota</taxon>
        <taxon>Viridiplantae</taxon>
        <taxon>Streptophyta</taxon>
        <taxon>Embryophyta</taxon>
        <taxon>Tracheophyta</taxon>
        <taxon>Spermatophyta</taxon>
        <taxon>Magnoliopsida</taxon>
        <taxon>eudicotyledons</taxon>
        <taxon>Gunneridae</taxon>
        <taxon>Pentapetalae</taxon>
        <taxon>Dilleniales</taxon>
        <taxon>Dilleniaceae</taxon>
        <taxon>Dillenia</taxon>
    </lineage>
</organism>
<protein>
    <submittedName>
        <fullName evidence="2">Hemerythrin-like</fullName>
    </submittedName>
</protein>
<reference evidence="2 3" key="1">
    <citation type="submission" date="2023-12" db="EMBL/GenBank/DDBJ databases">
        <title>A high-quality genome assembly for Dillenia turbinata (Dilleniales).</title>
        <authorList>
            <person name="Chanderbali A."/>
        </authorList>
    </citation>
    <scope>NUCLEOTIDE SEQUENCE [LARGE SCALE GENOMIC DNA]</scope>
    <source>
        <strain evidence="2">LSX21</strain>
        <tissue evidence="2">Leaf</tissue>
    </source>
</reference>
<keyword evidence="3" id="KW-1185">Reference proteome</keyword>
<dbReference type="EMBL" id="JBAMMX010000013">
    <property type="protein sequence ID" value="KAK6929056.1"/>
    <property type="molecule type" value="Genomic_DNA"/>
</dbReference>
<dbReference type="AlphaFoldDB" id="A0AAN8Z8N4"/>
<dbReference type="CDD" id="cd12108">
    <property type="entry name" value="Hr-like"/>
    <property type="match status" value="1"/>
</dbReference>
<evidence type="ECO:0000259" key="1">
    <source>
        <dbReference type="Pfam" id="PF01814"/>
    </source>
</evidence>